<feature type="compositionally biased region" description="Polar residues" evidence="2">
    <location>
        <begin position="321"/>
        <end position="333"/>
    </location>
</feature>
<feature type="region of interest" description="Disordered" evidence="2">
    <location>
        <begin position="321"/>
        <end position="345"/>
    </location>
</feature>
<dbReference type="Pfam" id="PF13332">
    <property type="entry name" value="Fil_haemagg_2"/>
    <property type="match status" value="2"/>
</dbReference>
<feature type="region of interest" description="Disordered" evidence="2">
    <location>
        <begin position="1"/>
        <end position="49"/>
    </location>
</feature>
<proteinExistence type="predicted"/>
<feature type="compositionally biased region" description="Polar residues" evidence="2">
    <location>
        <begin position="114"/>
        <end position="123"/>
    </location>
</feature>
<feature type="region of interest" description="Disordered" evidence="2">
    <location>
        <begin position="182"/>
        <end position="203"/>
    </location>
</feature>
<evidence type="ECO:0000313" key="4">
    <source>
        <dbReference type="Proteomes" id="UP000271603"/>
    </source>
</evidence>
<dbReference type="GO" id="GO:0090729">
    <property type="term" value="F:toxin activity"/>
    <property type="evidence" value="ECO:0007669"/>
    <property type="project" value="UniProtKB-KW"/>
</dbReference>
<dbReference type="Proteomes" id="UP000271603">
    <property type="component" value="Chromosome"/>
</dbReference>
<accession>A0A447QM94</accession>
<sequence length="345" mass="36106">MQAGGDVKLLAESTTNSTQLTANSRTSSVKNSREEERLQLSTLSGDQGVTLTAGNNLLAEGAQVDSQEGGIGLSGQNVTIKEARQQVNDRDSENKRVGKTKSRREEESSRSDAVGSTFSGQSGVTVVAREGDVTVTGSTLHSEDGAIALQAKNDVTLNSATESEATYSEERSEKKKRFWRKQSSRTVKDDRVTREKGSLLSGDSVSISAGNDLTVSGSAIAADHDVNLQAGNNVDISAATETDAHYLLEEKKKKGLLSGGGLGFTIGSQSSRHQIDEKGTTQSQSVSTVGSNQGNVTISAGKQLHIGGADLVAGKDMTLSGDSVQIDPATTSAPVRKPLRPSRAG</sequence>
<feature type="compositionally biased region" description="Polar residues" evidence="2">
    <location>
        <begin position="39"/>
        <end position="49"/>
    </location>
</feature>
<evidence type="ECO:0008006" key="5">
    <source>
        <dbReference type="Google" id="ProtNLM"/>
    </source>
</evidence>
<dbReference type="GO" id="GO:0003824">
    <property type="term" value="F:catalytic activity"/>
    <property type="evidence" value="ECO:0007669"/>
    <property type="project" value="UniProtKB-ARBA"/>
</dbReference>
<feature type="compositionally biased region" description="Polar residues" evidence="2">
    <location>
        <begin position="12"/>
        <end position="30"/>
    </location>
</feature>
<dbReference type="AlphaFoldDB" id="A0A447QM94"/>
<feature type="region of interest" description="Disordered" evidence="2">
    <location>
        <begin position="62"/>
        <end position="123"/>
    </location>
</feature>
<reference evidence="3 4" key="1">
    <citation type="submission" date="2018-12" db="EMBL/GenBank/DDBJ databases">
        <authorList>
            <consortium name="Pathogen Informatics"/>
        </authorList>
    </citation>
    <scope>NUCLEOTIDE SEQUENCE [LARGE SCALE GENOMIC DNA]</scope>
    <source>
        <strain evidence="3 4">NCTC9419</strain>
    </source>
</reference>
<feature type="compositionally biased region" description="Basic and acidic residues" evidence="2">
    <location>
        <begin position="81"/>
        <end position="96"/>
    </location>
</feature>
<organism evidence="3 4">
    <name type="scientific">Serratia rubidaea</name>
    <name type="common">Serratia marinorubra</name>
    <dbReference type="NCBI Taxonomy" id="61652"/>
    <lineage>
        <taxon>Bacteria</taxon>
        <taxon>Pseudomonadati</taxon>
        <taxon>Pseudomonadota</taxon>
        <taxon>Gammaproteobacteria</taxon>
        <taxon>Enterobacterales</taxon>
        <taxon>Yersiniaceae</taxon>
        <taxon>Serratia</taxon>
    </lineage>
</organism>
<evidence type="ECO:0000256" key="1">
    <source>
        <dbReference type="ARBA" id="ARBA00022656"/>
    </source>
</evidence>
<protein>
    <recommendedName>
        <fullName evidence="5">Hemolysin</fullName>
    </recommendedName>
</protein>
<keyword evidence="1" id="KW-0800">Toxin</keyword>
<dbReference type="InterPro" id="IPR025157">
    <property type="entry name" value="Hemagglutinin_rpt"/>
</dbReference>
<evidence type="ECO:0000313" key="3">
    <source>
        <dbReference type="EMBL" id="VEA71121.1"/>
    </source>
</evidence>
<evidence type="ECO:0000256" key="2">
    <source>
        <dbReference type="SAM" id="MobiDB-lite"/>
    </source>
</evidence>
<gene>
    <name evidence="3" type="ORF">NCTC9419_02647</name>
</gene>
<feature type="compositionally biased region" description="Basic and acidic residues" evidence="2">
    <location>
        <begin position="186"/>
        <end position="197"/>
    </location>
</feature>
<name>A0A447QM94_SERRU</name>
<dbReference type="EMBL" id="LR134155">
    <property type="protein sequence ID" value="VEA71121.1"/>
    <property type="molecule type" value="Genomic_DNA"/>
</dbReference>